<evidence type="ECO:0000313" key="20">
    <source>
        <dbReference type="RefSeq" id="XP_020828147.1"/>
    </source>
</evidence>
<dbReference type="InterPro" id="IPR001642">
    <property type="entry name" value="NeuroB_rcpt"/>
</dbReference>
<dbReference type="GO" id="GO:0160023">
    <property type="term" value="P:sneeze reflex"/>
    <property type="evidence" value="ECO:0007669"/>
    <property type="project" value="Ensembl"/>
</dbReference>
<dbReference type="GeneID" id="110198278"/>
<dbReference type="OMA" id="GWERDFL"/>
<comment type="subcellular location">
    <subcellularLocation>
        <location evidence="1">Cell membrane</location>
        <topology evidence="1">Multi-pass membrane protein</topology>
    </subcellularLocation>
</comment>
<keyword evidence="8" id="KW-0564">Palmitate</keyword>
<dbReference type="RefSeq" id="XP_020828147.1">
    <property type="nucleotide sequence ID" value="XM_020972488.1"/>
</dbReference>
<dbReference type="InterPro" id="IPR017452">
    <property type="entry name" value="GPCR_Rhodpsn_7TM"/>
</dbReference>
<keyword evidence="3" id="KW-0597">Phosphoprotein</keyword>
<accession>A0A6P5J1A5</accession>
<evidence type="ECO:0000256" key="7">
    <source>
        <dbReference type="ARBA" id="ARBA00023136"/>
    </source>
</evidence>
<feature type="transmembrane region" description="Helical" evidence="17">
    <location>
        <begin position="92"/>
        <end position="118"/>
    </location>
</feature>
<dbReference type="PANTHER" id="PTHR45695:SF8">
    <property type="entry name" value="NEUROMEDIN-B RECEPTOR"/>
    <property type="match status" value="1"/>
</dbReference>
<evidence type="ECO:0000256" key="14">
    <source>
        <dbReference type="ARBA" id="ARBA00073011"/>
    </source>
</evidence>
<dbReference type="GO" id="GO:0032715">
    <property type="term" value="P:negative regulation of interleukin-6 production"/>
    <property type="evidence" value="ECO:0007669"/>
    <property type="project" value="Ensembl"/>
</dbReference>
<dbReference type="InParanoid" id="A0A6P5J1A5"/>
<dbReference type="CDD" id="cd15125">
    <property type="entry name" value="7tmA_NMBR"/>
    <property type="match status" value="1"/>
</dbReference>
<evidence type="ECO:0000256" key="15">
    <source>
        <dbReference type="ARBA" id="ARBA00077784"/>
    </source>
</evidence>
<reference evidence="20" key="1">
    <citation type="submission" date="2025-08" db="UniProtKB">
        <authorList>
            <consortium name="RefSeq"/>
        </authorList>
    </citation>
    <scope>IDENTIFICATION</scope>
    <source>
        <tissue evidence="20">Spleen</tissue>
    </source>
</reference>
<dbReference type="GO" id="GO:0140374">
    <property type="term" value="P:antiviral innate immune response"/>
    <property type="evidence" value="ECO:0007669"/>
    <property type="project" value="Ensembl"/>
</dbReference>
<dbReference type="GO" id="GO:0005886">
    <property type="term" value="C:plasma membrane"/>
    <property type="evidence" value="ECO:0007669"/>
    <property type="project" value="UniProtKB-SubCell"/>
</dbReference>
<evidence type="ECO:0000259" key="18">
    <source>
        <dbReference type="PROSITE" id="PS50262"/>
    </source>
</evidence>
<evidence type="ECO:0000256" key="6">
    <source>
        <dbReference type="ARBA" id="ARBA00023040"/>
    </source>
</evidence>
<dbReference type="CTD" id="4829"/>
<evidence type="ECO:0000313" key="19">
    <source>
        <dbReference type="Proteomes" id="UP000515140"/>
    </source>
</evidence>
<keyword evidence="13" id="KW-0449">Lipoprotein</keyword>
<sequence>MKTTVDFSVVKTMVTKSLSNLSLQTDENESNLIPEVLETDSLPSSEQGTAEFVIRCVIPSLYLLIITVGLLGNITLMKIFITNSATRSVPNIFISSLAAGDLLLLVTCVPVDASRYFFEEWMFGKVGCKLIPAIQLTSVGVSVFTLTALSADRYKAIVNPMDIQTSGAVLWTCVKAIGIWVISVLLAVPEAVFSEVAHISSMDNGSFTACMPYPQTDELHPKIHSVMIFLVYFLIPLVIISIYYYHIAKTLIKSAHNIPGEYNEHSKKQMETRKRLAKIVLVFVGCFVLCWFPNHVLYMYRSFNYKEIDPSLGHMIITLVARVLSFCNSCVNPFALYLLSESFRRHFNSQLCCGRRAYRERSPSYLLNSSAVRMTSLKSNAKNTVTNSAFLNGHSMKQEMNL</sequence>
<evidence type="ECO:0000256" key="16">
    <source>
        <dbReference type="RuleBase" id="RU000688"/>
    </source>
</evidence>
<dbReference type="GO" id="GO:0004946">
    <property type="term" value="F:bombesin receptor activity"/>
    <property type="evidence" value="ECO:0007669"/>
    <property type="project" value="InterPro"/>
</dbReference>
<keyword evidence="9" id="KW-1015">Disulfide bond</keyword>
<dbReference type="PROSITE" id="PS50262">
    <property type="entry name" value="G_PROTEIN_RECEP_F1_2"/>
    <property type="match status" value="1"/>
</dbReference>
<keyword evidence="5 17" id="KW-1133">Transmembrane helix</keyword>
<feature type="domain" description="G-protein coupled receptors family 1 profile" evidence="18">
    <location>
        <begin position="72"/>
        <end position="336"/>
    </location>
</feature>
<dbReference type="SUPFAM" id="SSF81321">
    <property type="entry name" value="Family A G protein-coupled receptor-like"/>
    <property type="match status" value="1"/>
</dbReference>
<feature type="transmembrane region" description="Helical" evidence="17">
    <location>
        <begin position="314"/>
        <end position="339"/>
    </location>
</feature>
<proteinExistence type="inferred from homology"/>
<dbReference type="PRINTS" id="PR00358">
    <property type="entry name" value="BOMBESINR"/>
</dbReference>
<feature type="transmembrane region" description="Helical" evidence="17">
    <location>
        <begin position="130"/>
        <end position="149"/>
    </location>
</feature>
<dbReference type="GO" id="GO:1903942">
    <property type="term" value="P:positive regulation of respiratory gaseous exchange"/>
    <property type="evidence" value="ECO:0007669"/>
    <property type="project" value="Ensembl"/>
</dbReference>
<evidence type="ECO:0000256" key="1">
    <source>
        <dbReference type="ARBA" id="ARBA00004651"/>
    </source>
</evidence>
<evidence type="ECO:0000256" key="3">
    <source>
        <dbReference type="ARBA" id="ARBA00022553"/>
    </source>
</evidence>
<evidence type="ECO:0000256" key="12">
    <source>
        <dbReference type="ARBA" id="ARBA00023224"/>
    </source>
</evidence>
<dbReference type="Gene3D" id="1.20.1070.10">
    <property type="entry name" value="Rhodopsin 7-helix transmembrane proteins"/>
    <property type="match status" value="1"/>
</dbReference>
<evidence type="ECO:0000256" key="17">
    <source>
        <dbReference type="SAM" id="Phobius"/>
    </source>
</evidence>
<dbReference type="SMART" id="SM01381">
    <property type="entry name" value="7TM_GPCR_Srsx"/>
    <property type="match status" value="1"/>
</dbReference>
<dbReference type="GO" id="GO:0005829">
    <property type="term" value="C:cytosol"/>
    <property type="evidence" value="ECO:0007669"/>
    <property type="project" value="Ensembl"/>
</dbReference>
<feature type="transmembrane region" description="Helical" evidence="17">
    <location>
        <begin position="52"/>
        <end position="71"/>
    </location>
</feature>
<feature type="transmembrane region" description="Helical" evidence="17">
    <location>
        <begin position="276"/>
        <end position="294"/>
    </location>
</feature>
<keyword evidence="10 16" id="KW-0675">Receptor</keyword>
<evidence type="ECO:0000256" key="10">
    <source>
        <dbReference type="ARBA" id="ARBA00023170"/>
    </source>
</evidence>
<keyword evidence="4 16" id="KW-0812">Transmembrane</keyword>
<gene>
    <name evidence="20" type="primary">NMBR</name>
</gene>
<keyword evidence="7 17" id="KW-0472">Membrane</keyword>
<dbReference type="FunCoup" id="A0A6P5J1A5">
    <property type="interactions" value="826"/>
</dbReference>
<evidence type="ECO:0000256" key="11">
    <source>
        <dbReference type="ARBA" id="ARBA00023180"/>
    </source>
</evidence>
<keyword evidence="19" id="KW-1185">Reference proteome</keyword>
<evidence type="ECO:0000256" key="8">
    <source>
        <dbReference type="ARBA" id="ARBA00023139"/>
    </source>
</evidence>
<dbReference type="AlphaFoldDB" id="A0A6P5J1A5"/>
<keyword evidence="6 16" id="KW-0297">G-protein coupled receptor</keyword>
<protein>
    <recommendedName>
        <fullName evidence="14">Neuromedin-B receptor</fullName>
    </recommendedName>
    <alternativeName>
        <fullName evidence="15">Neuromedin-B-preferring bombesin receptor</fullName>
    </alternativeName>
</protein>
<dbReference type="PRINTS" id="PR00237">
    <property type="entry name" value="GPCRRHODOPSN"/>
</dbReference>
<dbReference type="PANTHER" id="PTHR45695">
    <property type="entry name" value="LEUCOKININ RECEPTOR-RELATED"/>
    <property type="match status" value="1"/>
</dbReference>
<dbReference type="GO" id="GO:0032727">
    <property type="term" value="P:positive regulation of interferon-alpha production"/>
    <property type="evidence" value="ECO:0007669"/>
    <property type="project" value="Ensembl"/>
</dbReference>
<dbReference type="GO" id="GO:0090290">
    <property type="term" value="P:positive regulation of osteoclast proliferation"/>
    <property type="evidence" value="ECO:0007669"/>
    <property type="project" value="Ensembl"/>
</dbReference>
<dbReference type="FunFam" id="1.20.1070.10:FF:000132">
    <property type="entry name" value="Neuromedin-B receptor"/>
    <property type="match status" value="1"/>
</dbReference>
<dbReference type="PROSITE" id="PS00237">
    <property type="entry name" value="G_PROTEIN_RECEP_F1_1"/>
    <property type="match status" value="1"/>
</dbReference>
<dbReference type="InterPro" id="IPR001556">
    <property type="entry name" value="Bombsn_rcpt-like"/>
</dbReference>
<evidence type="ECO:0000256" key="13">
    <source>
        <dbReference type="ARBA" id="ARBA00023288"/>
    </source>
</evidence>
<feature type="transmembrane region" description="Helical" evidence="17">
    <location>
        <begin position="169"/>
        <end position="188"/>
    </location>
</feature>
<keyword evidence="12 16" id="KW-0807">Transducer</keyword>
<name>A0A6P5J1A5_PHACI</name>
<dbReference type="Proteomes" id="UP000515140">
    <property type="component" value="Unplaced"/>
</dbReference>
<dbReference type="KEGG" id="pcw:110198278"/>
<keyword evidence="11" id="KW-0325">Glycoprotein</keyword>
<dbReference type="Pfam" id="PF00001">
    <property type="entry name" value="7tm_1"/>
    <property type="match status" value="1"/>
</dbReference>
<evidence type="ECO:0000256" key="2">
    <source>
        <dbReference type="ARBA" id="ARBA00022475"/>
    </source>
</evidence>
<evidence type="ECO:0000256" key="9">
    <source>
        <dbReference type="ARBA" id="ARBA00023157"/>
    </source>
</evidence>
<feature type="transmembrane region" description="Helical" evidence="17">
    <location>
        <begin position="223"/>
        <end position="245"/>
    </location>
</feature>
<keyword evidence="2" id="KW-1003">Cell membrane</keyword>
<dbReference type="PRINTS" id="PR00639">
    <property type="entry name" value="NEUROMEDINBR"/>
</dbReference>
<evidence type="ECO:0000256" key="5">
    <source>
        <dbReference type="ARBA" id="ARBA00022989"/>
    </source>
</evidence>
<dbReference type="InterPro" id="IPR000276">
    <property type="entry name" value="GPCR_Rhodpsn"/>
</dbReference>
<evidence type="ECO:0000256" key="4">
    <source>
        <dbReference type="ARBA" id="ARBA00022692"/>
    </source>
</evidence>
<comment type="similarity">
    <text evidence="16">Belongs to the G-protein coupled receptor 1 family.</text>
</comment>
<organism evidence="19 20">
    <name type="scientific">Phascolarctos cinereus</name>
    <name type="common">Koala</name>
    <dbReference type="NCBI Taxonomy" id="38626"/>
    <lineage>
        <taxon>Eukaryota</taxon>
        <taxon>Metazoa</taxon>
        <taxon>Chordata</taxon>
        <taxon>Craniata</taxon>
        <taxon>Vertebrata</taxon>
        <taxon>Euteleostomi</taxon>
        <taxon>Mammalia</taxon>
        <taxon>Metatheria</taxon>
        <taxon>Diprotodontia</taxon>
        <taxon>Phascolarctidae</taxon>
        <taxon>Phascolarctos</taxon>
    </lineage>
</organism>